<dbReference type="AlphaFoldDB" id="A0A9W6T6T0"/>
<dbReference type="GO" id="GO:0000938">
    <property type="term" value="C:GARP complex"/>
    <property type="evidence" value="ECO:0007669"/>
    <property type="project" value="InterPro"/>
</dbReference>
<evidence type="ECO:0000256" key="1">
    <source>
        <dbReference type="ARBA" id="ARBA00004601"/>
    </source>
</evidence>
<feature type="compositionally biased region" description="Polar residues" evidence="7">
    <location>
        <begin position="103"/>
        <end position="112"/>
    </location>
</feature>
<keyword evidence="5" id="KW-0333">Golgi apparatus</keyword>
<evidence type="ECO:0000259" key="8">
    <source>
        <dbReference type="Pfam" id="PF07928"/>
    </source>
</evidence>
<dbReference type="Pfam" id="PF07928">
    <property type="entry name" value="Vps54"/>
    <property type="match status" value="1"/>
</dbReference>
<dbReference type="GO" id="GO:0006896">
    <property type="term" value="P:Golgi to vacuole transport"/>
    <property type="evidence" value="ECO:0007669"/>
    <property type="project" value="TreeGrafter"/>
</dbReference>
<evidence type="ECO:0000256" key="5">
    <source>
        <dbReference type="ARBA" id="ARBA00023034"/>
    </source>
</evidence>
<keyword evidence="4" id="KW-0653">Protein transport</keyword>
<evidence type="ECO:0000313" key="9">
    <source>
        <dbReference type="EMBL" id="GME77223.1"/>
    </source>
</evidence>
<evidence type="ECO:0000256" key="2">
    <source>
        <dbReference type="ARBA" id="ARBA00009150"/>
    </source>
</evidence>
<keyword evidence="6" id="KW-0175">Coiled coil</keyword>
<evidence type="ECO:0000313" key="10">
    <source>
        <dbReference type="Proteomes" id="UP001165120"/>
    </source>
</evidence>
<sequence length="555" mass="62908">MILHQADIAEASYFNANYARALDNVDAVFALIGGNNPQNELVNKLTKNWIYPLLDMNKIHALSPLKKLLINLISDTGRSYSNLFADFLIDDLRNHYENTPINDTMERLTSNLSKEKRKSTSTSNNSNNSNSGNNNGSSNNNTATTNKPLNSNYSKINDVFKNQLKSYMVGLAKCGEVSSAFRNYEERFLIEMKNIIKSNLPTDLLDSNNQRFETSSNYSGRSETTTTRTGVSGSGAQSLSNNVRSMTPKEFEDVLIKIYCELSESLRRLKTHQKLLLDLAIDCMSDINPNIFNDQPDIIMQLDITNAINQCIETTQVRMSRIIGVRRDQTASISIDYFLRFHSANILFLFECESISGITITADLQDIMNLQTKLFNSQFHQTNIKIITEKVRRETWKDTSFNASTQIILNEIIQTSTDDIWKDIIDLANFKQLTNRTTNNINNNNKTVDDDKRTTLVIDDISIIVPDCTIPFLKIVKDYVMFKIAFSNSDEQNLLEILRIFNLEINKSVLGATAKITAGLKHITAKNIAIASQLIDFVIHLLPYLEKIYISLHDV</sequence>
<reference evidence="9" key="1">
    <citation type="submission" date="2023-04" db="EMBL/GenBank/DDBJ databases">
        <title>Candida boidinii NBRC 10035.</title>
        <authorList>
            <person name="Ichikawa N."/>
            <person name="Sato H."/>
            <person name="Tonouchi N."/>
        </authorList>
    </citation>
    <scope>NUCLEOTIDE SEQUENCE</scope>
    <source>
        <strain evidence="9">NBRC 10035</strain>
    </source>
</reference>
<feature type="region of interest" description="Disordered" evidence="7">
    <location>
        <begin position="206"/>
        <end position="241"/>
    </location>
</feature>
<keyword evidence="3" id="KW-0813">Transport</keyword>
<gene>
    <name evidence="9" type="ORF">Cboi02_000546500</name>
</gene>
<evidence type="ECO:0000256" key="6">
    <source>
        <dbReference type="ARBA" id="ARBA00023054"/>
    </source>
</evidence>
<organism evidence="9 10">
    <name type="scientific">Candida boidinii</name>
    <name type="common">Yeast</name>
    <dbReference type="NCBI Taxonomy" id="5477"/>
    <lineage>
        <taxon>Eukaryota</taxon>
        <taxon>Fungi</taxon>
        <taxon>Dikarya</taxon>
        <taxon>Ascomycota</taxon>
        <taxon>Saccharomycotina</taxon>
        <taxon>Pichiomycetes</taxon>
        <taxon>Pichiales</taxon>
        <taxon>Pichiaceae</taxon>
        <taxon>Ogataea</taxon>
        <taxon>Ogataea/Candida clade</taxon>
    </lineage>
</organism>
<comment type="similarity">
    <text evidence="2">Belongs to the VPS54 family.</text>
</comment>
<accession>A0A9W6T6T0</accession>
<feature type="domain" description="Vacuolar protein sorting-associated protein 54 C-terminal" evidence="8">
    <location>
        <begin position="463"/>
        <end position="548"/>
    </location>
</feature>
<keyword evidence="10" id="KW-1185">Reference proteome</keyword>
<evidence type="ECO:0000256" key="3">
    <source>
        <dbReference type="ARBA" id="ARBA00022448"/>
    </source>
</evidence>
<evidence type="ECO:0000256" key="7">
    <source>
        <dbReference type="SAM" id="MobiDB-lite"/>
    </source>
</evidence>
<name>A0A9W6T6T0_CANBO</name>
<proteinExistence type="inferred from homology"/>
<dbReference type="GO" id="GO:0042147">
    <property type="term" value="P:retrograde transport, endosome to Golgi"/>
    <property type="evidence" value="ECO:0007669"/>
    <property type="project" value="InterPro"/>
</dbReference>
<feature type="compositionally biased region" description="Low complexity" evidence="7">
    <location>
        <begin position="120"/>
        <end position="146"/>
    </location>
</feature>
<dbReference type="InterPro" id="IPR012501">
    <property type="entry name" value="Vps54_C"/>
</dbReference>
<dbReference type="EMBL" id="BSXN01002649">
    <property type="protein sequence ID" value="GME77223.1"/>
    <property type="molecule type" value="Genomic_DNA"/>
</dbReference>
<evidence type="ECO:0000256" key="4">
    <source>
        <dbReference type="ARBA" id="ARBA00022927"/>
    </source>
</evidence>
<dbReference type="GO" id="GO:0019905">
    <property type="term" value="F:syntaxin binding"/>
    <property type="evidence" value="ECO:0007669"/>
    <property type="project" value="TreeGrafter"/>
</dbReference>
<feature type="compositionally biased region" description="Low complexity" evidence="7">
    <location>
        <begin position="219"/>
        <end position="235"/>
    </location>
</feature>
<dbReference type="GO" id="GO:0015031">
    <property type="term" value="P:protein transport"/>
    <property type="evidence" value="ECO:0007669"/>
    <property type="project" value="UniProtKB-KW"/>
</dbReference>
<dbReference type="PANTHER" id="PTHR12965">
    <property type="entry name" value="VACUOLAR PROTEIN SORTING 54"/>
    <property type="match status" value="1"/>
</dbReference>
<feature type="compositionally biased region" description="Polar residues" evidence="7">
    <location>
        <begin position="206"/>
        <end position="218"/>
    </location>
</feature>
<dbReference type="Proteomes" id="UP001165120">
    <property type="component" value="Unassembled WGS sequence"/>
</dbReference>
<dbReference type="InterPro" id="IPR039745">
    <property type="entry name" value="Vps54"/>
</dbReference>
<dbReference type="GO" id="GO:0005829">
    <property type="term" value="C:cytosol"/>
    <property type="evidence" value="ECO:0007669"/>
    <property type="project" value="GOC"/>
</dbReference>
<dbReference type="PANTHER" id="PTHR12965:SF0">
    <property type="entry name" value="VACUOLAR PROTEIN SORTING-ASSOCIATED PROTEIN 54"/>
    <property type="match status" value="1"/>
</dbReference>
<comment type="subcellular location">
    <subcellularLocation>
        <location evidence="1">Golgi apparatus</location>
        <location evidence="1">trans-Golgi network</location>
    </subcellularLocation>
</comment>
<feature type="region of interest" description="Disordered" evidence="7">
    <location>
        <begin position="103"/>
        <end position="152"/>
    </location>
</feature>
<protein>
    <submittedName>
        <fullName evidence="9">Unnamed protein product</fullName>
    </submittedName>
</protein>
<comment type="caution">
    <text evidence="9">The sequence shown here is derived from an EMBL/GenBank/DDBJ whole genome shotgun (WGS) entry which is preliminary data.</text>
</comment>